<dbReference type="SUPFAM" id="SSF46689">
    <property type="entry name" value="Homeodomain-like"/>
    <property type="match status" value="1"/>
</dbReference>
<dbReference type="AlphaFoldDB" id="A0A330LIG4"/>
<keyword evidence="3" id="KW-0804">Transcription</keyword>
<reference evidence="7" key="1">
    <citation type="submission" date="2018-05" db="EMBL/GenBank/DDBJ databases">
        <authorList>
            <person name="Cea G.-C."/>
            <person name="William W."/>
        </authorList>
    </citation>
    <scope>NUCLEOTIDE SEQUENCE [LARGE SCALE GENOMIC DNA]</scope>
    <source>
        <strain evidence="7">DB21MT 5</strain>
    </source>
</reference>
<keyword evidence="2 4" id="KW-0238">DNA-binding</keyword>
<dbReference type="PROSITE" id="PS50977">
    <property type="entry name" value="HTH_TETR_2"/>
    <property type="match status" value="1"/>
</dbReference>
<dbReference type="InterPro" id="IPR009057">
    <property type="entry name" value="Homeodomain-like_sf"/>
</dbReference>
<dbReference type="Proteomes" id="UP000250163">
    <property type="component" value="Chromosome MORIYA"/>
</dbReference>
<evidence type="ECO:0000256" key="4">
    <source>
        <dbReference type="PROSITE-ProRule" id="PRU00335"/>
    </source>
</evidence>
<sequence length="207" mass="23944">MIKVMLMSKGSITREHILNIAFTIASETGLESLTIGVLAKACGMSKSGLFSHFNSKENLQVAVIEYAGECFIERVIVPVRRKQHTDVSTRLQSLLQHWLDWNHSFQGSCMFMDAWKESNSNQDILQQTLRKQLHTWISYLEIQISKGQQSGLFRQDLVPKQAVFQFYGLYLSSHLFHSLELENNERALFWQGVTQLYKQWQNTDTIN</sequence>
<evidence type="ECO:0000259" key="5">
    <source>
        <dbReference type="PROSITE" id="PS50977"/>
    </source>
</evidence>
<evidence type="ECO:0000256" key="2">
    <source>
        <dbReference type="ARBA" id="ARBA00023125"/>
    </source>
</evidence>
<gene>
    <name evidence="6" type="ORF">MORIYA_0256</name>
</gene>
<dbReference type="Gene3D" id="1.10.357.10">
    <property type="entry name" value="Tetracycline Repressor, domain 2"/>
    <property type="match status" value="1"/>
</dbReference>
<dbReference type="SUPFAM" id="SSF48498">
    <property type="entry name" value="Tetracyclin repressor-like, C-terminal domain"/>
    <property type="match status" value="1"/>
</dbReference>
<dbReference type="InterPro" id="IPR011075">
    <property type="entry name" value="TetR_C"/>
</dbReference>
<keyword evidence="1" id="KW-0805">Transcription regulation</keyword>
<feature type="DNA-binding region" description="H-T-H motif" evidence="4">
    <location>
        <begin position="34"/>
        <end position="53"/>
    </location>
</feature>
<feature type="domain" description="HTH tetR-type" evidence="5">
    <location>
        <begin position="11"/>
        <end position="71"/>
    </location>
</feature>
<dbReference type="PRINTS" id="PR00455">
    <property type="entry name" value="HTHTETR"/>
</dbReference>
<name>A0A330LIG4_9GAMM</name>
<dbReference type="Pfam" id="PF00440">
    <property type="entry name" value="TetR_N"/>
    <property type="match status" value="1"/>
</dbReference>
<evidence type="ECO:0000313" key="7">
    <source>
        <dbReference type="Proteomes" id="UP000250163"/>
    </source>
</evidence>
<dbReference type="EMBL" id="LS483250">
    <property type="protein sequence ID" value="SQD76734.1"/>
    <property type="molecule type" value="Genomic_DNA"/>
</dbReference>
<dbReference type="InterPro" id="IPR036271">
    <property type="entry name" value="Tet_transcr_reg_TetR-rel_C_sf"/>
</dbReference>
<organism evidence="6 7">
    <name type="scientific">Moritella yayanosii</name>
    <dbReference type="NCBI Taxonomy" id="69539"/>
    <lineage>
        <taxon>Bacteria</taxon>
        <taxon>Pseudomonadati</taxon>
        <taxon>Pseudomonadota</taxon>
        <taxon>Gammaproteobacteria</taxon>
        <taxon>Alteromonadales</taxon>
        <taxon>Moritellaceae</taxon>
        <taxon>Moritella</taxon>
    </lineage>
</organism>
<dbReference type="Pfam" id="PF16925">
    <property type="entry name" value="TetR_C_13"/>
    <property type="match status" value="1"/>
</dbReference>
<keyword evidence="7" id="KW-1185">Reference proteome</keyword>
<protein>
    <submittedName>
        <fullName evidence="6">Putative transcription regulator</fullName>
    </submittedName>
</protein>
<proteinExistence type="predicted"/>
<accession>A0A330LIG4</accession>
<evidence type="ECO:0000256" key="1">
    <source>
        <dbReference type="ARBA" id="ARBA00023015"/>
    </source>
</evidence>
<dbReference type="PANTHER" id="PTHR47506:SF6">
    <property type="entry name" value="HTH-TYPE TRANSCRIPTIONAL REPRESSOR NEMR"/>
    <property type="match status" value="1"/>
</dbReference>
<dbReference type="PANTHER" id="PTHR47506">
    <property type="entry name" value="TRANSCRIPTIONAL REGULATORY PROTEIN"/>
    <property type="match status" value="1"/>
</dbReference>
<evidence type="ECO:0000313" key="6">
    <source>
        <dbReference type="EMBL" id="SQD76734.1"/>
    </source>
</evidence>
<dbReference type="KEGG" id="mya:MORIYA_0256"/>
<dbReference type="GO" id="GO:0003677">
    <property type="term" value="F:DNA binding"/>
    <property type="evidence" value="ECO:0007669"/>
    <property type="project" value="UniProtKB-UniRule"/>
</dbReference>
<evidence type="ECO:0000256" key="3">
    <source>
        <dbReference type="ARBA" id="ARBA00023163"/>
    </source>
</evidence>
<dbReference type="Gene3D" id="1.10.10.60">
    <property type="entry name" value="Homeodomain-like"/>
    <property type="match status" value="1"/>
</dbReference>
<dbReference type="InterPro" id="IPR001647">
    <property type="entry name" value="HTH_TetR"/>
</dbReference>